<evidence type="ECO:0000313" key="7">
    <source>
        <dbReference type="EMBL" id="KAF7297155.1"/>
    </source>
</evidence>
<feature type="region of interest" description="Disordered" evidence="5">
    <location>
        <begin position="1"/>
        <end position="23"/>
    </location>
</feature>
<dbReference type="InterPro" id="IPR016169">
    <property type="entry name" value="FAD-bd_PCMH_sub2"/>
</dbReference>
<dbReference type="InterPro" id="IPR043129">
    <property type="entry name" value="ATPase_NBD"/>
</dbReference>
<dbReference type="Gene3D" id="3.30.43.10">
    <property type="entry name" value="Uridine Diphospho-n-acetylenolpyruvylglucosamine Reductase, domain 2"/>
    <property type="match status" value="1"/>
</dbReference>
<dbReference type="InterPro" id="IPR006094">
    <property type="entry name" value="Oxid_FAD_bind_N"/>
</dbReference>
<dbReference type="InterPro" id="IPR007173">
    <property type="entry name" value="ALO_C"/>
</dbReference>
<dbReference type="RefSeq" id="XP_037217514.1">
    <property type="nucleotide sequence ID" value="XM_037366102.1"/>
</dbReference>
<comment type="pathway">
    <text evidence="1">Cofactor biosynthesis; D-erythroascorbate biosynthesis; dehydro-D-arabinono-1,4-lactone from D-arabinose: step 2/2.</text>
</comment>
<dbReference type="InterPro" id="IPR016167">
    <property type="entry name" value="FAD-bd_PCMH_sub1"/>
</dbReference>
<dbReference type="OrthoDB" id="2963168at2759"/>
<dbReference type="SUPFAM" id="SSF53067">
    <property type="entry name" value="Actin-like ATPase domain"/>
    <property type="match status" value="2"/>
</dbReference>
<dbReference type="GO" id="GO:0071949">
    <property type="term" value="F:FAD binding"/>
    <property type="evidence" value="ECO:0007669"/>
    <property type="project" value="InterPro"/>
</dbReference>
<protein>
    <recommendedName>
        <fullName evidence="2">D-arabinono-1,4-lactone oxidase</fullName>
        <ecNumber evidence="2">1.1.3.37</ecNumber>
    </recommendedName>
    <alternativeName>
        <fullName evidence="4">L-galactono-gamma-lactone oxidase</fullName>
    </alternativeName>
</protein>
<dbReference type="GO" id="GO:0016020">
    <property type="term" value="C:membrane"/>
    <property type="evidence" value="ECO:0007669"/>
    <property type="project" value="InterPro"/>
</dbReference>
<keyword evidence="3" id="KW-0560">Oxidoreductase</keyword>
<dbReference type="PROSITE" id="PS51387">
    <property type="entry name" value="FAD_PCMH"/>
    <property type="match status" value="1"/>
</dbReference>
<dbReference type="EMBL" id="JACAZF010000008">
    <property type="protein sequence ID" value="KAF7297155.1"/>
    <property type="molecule type" value="Genomic_DNA"/>
</dbReference>
<gene>
    <name evidence="7" type="ORF">MIND_00948600</name>
</gene>
<keyword evidence="8" id="KW-1185">Reference proteome</keyword>
<reference evidence="7" key="1">
    <citation type="submission" date="2020-05" db="EMBL/GenBank/DDBJ databases">
        <title>Mycena genomes resolve the evolution of fungal bioluminescence.</title>
        <authorList>
            <person name="Tsai I.J."/>
        </authorList>
    </citation>
    <scope>NUCLEOTIDE SEQUENCE</scope>
    <source>
        <strain evidence="7">171206Taipei</strain>
    </source>
</reference>
<dbReference type="SUPFAM" id="SSF56176">
    <property type="entry name" value="FAD-binding/transporter-associated domain-like"/>
    <property type="match status" value="1"/>
</dbReference>
<dbReference type="InterPro" id="IPR016171">
    <property type="entry name" value="Vanillyl_alc_oxidase_C-sub2"/>
</dbReference>
<dbReference type="InterPro" id="IPR010031">
    <property type="entry name" value="FAD_lactone_oxidase-like"/>
</dbReference>
<dbReference type="Pfam" id="PF04030">
    <property type="entry name" value="ALO"/>
    <property type="match status" value="2"/>
</dbReference>
<dbReference type="UniPathway" id="UPA00771">
    <property type="reaction ID" value="UER00766"/>
</dbReference>
<dbReference type="CDD" id="cd10170">
    <property type="entry name" value="ASKHA_NBD_HSP70"/>
    <property type="match status" value="1"/>
</dbReference>
<dbReference type="GO" id="GO:0003885">
    <property type="term" value="F:D-arabinono-1,4-lactone oxidase activity"/>
    <property type="evidence" value="ECO:0007669"/>
    <property type="project" value="UniProtKB-EC"/>
</dbReference>
<comment type="caution">
    <text evidence="7">The sequence shown here is derived from an EMBL/GenBank/DDBJ whole genome shotgun (WGS) entry which is preliminary data.</text>
</comment>
<evidence type="ECO:0000256" key="3">
    <source>
        <dbReference type="ARBA" id="ARBA00023002"/>
    </source>
</evidence>
<evidence type="ECO:0000256" key="5">
    <source>
        <dbReference type="SAM" id="MobiDB-lite"/>
    </source>
</evidence>
<dbReference type="PANTHER" id="PTHR43762">
    <property type="entry name" value="L-GULONOLACTONE OXIDASE"/>
    <property type="match status" value="1"/>
</dbReference>
<dbReference type="InterPro" id="IPR016166">
    <property type="entry name" value="FAD-bd_PCMH"/>
</dbReference>
<dbReference type="Gene3D" id="1.10.45.10">
    <property type="entry name" value="Vanillyl-alcohol Oxidase, Chain A, domain 4"/>
    <property type="match status" value="1"/>
</dbReference>
<dbReference type="Proteomes" id="UP000636479">
    <property type="component" value="Unassembled WGS sequence"/>
</dbReference>
<dbReference type="Pfam" id="PF01565">
    <property type="entry name" value="FAD_binding_4"/>
    <property type="match status" value="1"/>
</dbReference>
<sequence length="1345" mass="151278">MGCCGSSQSETDLPPSSSSRHHIVNQQPVAQPEPVLHMAHQFSASPDSPPLQYPLPTSNYTALDDNDFSSTTGTMPFHVRQASASSRDQGKVVIAIDFVMQDQEQRFLVSYVSSFQWSIVLYLCNALEAYGSSGFSAGQVQQIMRWPHSLETLRKIPTCLLYDVDGRLVDWGLQAKNARLQPGLIRYEWFKLFLEPRALRDEPELDPRLPVLPTGKTPTDLITDFLRSLWIYSREEITRDMGAVVDLYSADVWLTVPAAWDARGYAMMRAAAIAAGLVQSAYPGDTTWRDPFINSALPKIFLFVMREVAQLTWLFTKSSPTTSSPISDQCLKIIGDPAQLEIAEIAARSGANCGSLFLDIRFRNLVKTLLVDHPSHCDAPSLAYFMNSFSEADKLTYAGTEDDDNEFYFTCFNIQDAADDPPVGLVNGQLGIPGRLLRQMVFDPVVDEVIRLIEKQLAASPPIDALLLVGGFSGSAYLKTRIEDRLHGKILTIARPPDCDTATLRGAAHYGLARRPLVSQLIVPRSYVMKVLALPAFVLPLNWSKVKLPAEPEDRIRRPGYVTYNDAGVEICENRLQYLVQRGAMLRKGPLPLVIFFLLSVRTHLDYHILFPRSFVDIVIYWRRTSTQMSLPPINRLDAAASTLTAFFARCHSWWRIVVGRWSWLGQYSVYDRPTLDAYRQRITTPFCKFSKTRDDSTFTATLYTFDSDASTDVDTARYADEAELRPVCDWRVDLRGLRGWSANGEGGFYTDFEIGLEVDGGAVGGTLIYQQEECGRVVFDFQDHTSAPSPMALSRASIVAALSPIAISQPRWRNWGRTFHCSPAVVFKPTTIEECQLVIELARRDRRVVRAVGVGHSPSDIACTTDYMMDITGMNKILEVNVEENYVVAEAGIMLSYLHTALAPYGLAMRNLGSISDQTLSGIVATATHGAGSAFGVMPTHVLALTVLLPSNEVVRCSQTENHELFSASLCGLGATGILLNITLELEPSFNLRDVQTIRPFDQVLGSLDSIKNSGEHVRLWWFPAIGMVRCSVMDRTSEPARRVNSWLWDSSLGFHVVQFMLFLTRFARPLIRPSFPTSLSPSRTYSPFLIPRNFLAFLTSFVSYLWLLLLHLGSRVLAQHMSEANIWASQVALALSGPRQSVTIDRSDRIFNIECRYPQYTTEWAIPADRAEDCLCALSAWLKNEQDRSMGERPHFPIEIRWSAGDDLWLSPANGGKETCWIGIVQFKPYNLPTRYRSMFAEFERVLAAHGGRPHWAKAHHLNSSQLRALYPDLGRFLEVVQKVDPDGLFRNEYIERHLLGHVSNGREFKQWDNAGHYPTPTDWRTMPSEDELQHRRLLRTQY</sequence>
<dbReference type="Gene3D" id="3.30.70.2520">
    <property type="match status" value="1"/>
</dbReference>
<feature type="domain" description="FAD-binding PCMH-type" evidence="6">
    <location>
        <begin position="820"/>
        <end position="990"/>
    </location>
</feature>
<dbReference type="EC" id="1.1.3.37" evidence="2"/>
<name>A0A8H6SCR9_9AGAR</name>
<dbReference type="GO" id="GO:0005739">
    <property type="term" value="C:mitochondrion"/>
    <property type="evidence" value="ECO:0007669"/>
    <property type="project" value="TreeGrafter"/>
</dbReference>
<evidence type="ECO:0000256" key="4">
    <source>
        <dbReference type="ARBA" id="ARBA00033418"/>
    </source>
</evidence>
<organism evidence="7 8">
    <name type="scientific">Mycena indigotica</name>
    <dbReference type="NCBI Taxonomy" id="2126181"/>
    <lineage>
        <taxon>Eukaryota</taxon>
        <taxon>Fungi</taxon>
        <taxon>Dikarya</taxon>
        <taxon>Basidiomycota</taxon>
        <taxon>Agaricomycotina</taxon>
        <taxon>Agaricomycetes</taxon>
        <taxon>Agaricomycetidae</taxon>
        <taxon>Agaricales</taxon>
        <taxon>Marasmiineae</taxon>
        <taxon>Mycenaceae</taxon>
        <taxon>Mycena</taxon>
    </lineage>
</organism>
<dbReference type="Gene3D" id="3.30.420.40">
    <property type="match status" value="1"/>
</dbReference>
<evidence type="ECO:0000259" key="6">
    <source>
        <dbReference type="PROSITE" id="PS51387"/>
    </source>
</evidence>
<evidence type="ECO:0000313" key="8">
    <source>
        <dbReference type="Proteomes" id="UP000636479"/>
    </source>
</evidence>
<dbReference type="GeneID" id="59348618"/>
<accession>A0A8H6SCR9</accession>
<dbReference type="Gene3D" id="3.30.465.10">
    <property type="match status" value="1"/>
</dbReference>
<proteinExistence type="predicted"/>
<evidence type="ECO:0000256" key="2">
    <source>
        <dbReference type="ARBA" id="ARBA00013136"/>
    </source>
</evidence>
<dbReference type="PANTHER" id="PTHR43762:SF1">
    <property type="entry name" value="D-ARABINONO-1,4-LACTONE OXIDASE"/>
    <property type="match status" value="1"/>
</dbReference>
<dbReference type="InterPro" id="IPR036318">
    <property type="entry name" value="FAD-bd_PCMH-like_sf"/>
</dbReference>
<evidence type="ECO:0000256" key="1">
    <source>
        <dbReference type="ARBA" id="ARBA00005083"/>
    </source>
</evidence>